<proteinExistence type="predicted"/>
<keyword evidence="2" id="KW-1185">Reference proteome</keyword>
<dbReference type="RefSeq" id="WP_069307551.1">
    <property type="nucleotide sequence ID" value="NZ_MCRJ01000084.1"/>
</dbReference>
<dbReference type="InterPro" id="IPR045384">
    <property type="entry name" value="DUF6527"/>
</dbReference>
<evidence type="ECO:0008006" key="3">
    <source>
        <dbReference type="Google" id="ProtNLM"/>
    </source>
</evidence>
<protein>
    <recommendedName>
        <fullName evidence="3">Ammonia monooxygenase</fullName>
    </recommendedName>
</protein>
<organism evidence="1 2">
    <name type="scientific">Methylobrevis pamukkalensis</name>
    <dbReference type="NCBI Taxonomy" id="1439726"/>
    <lineage>
        <taxon>Bacteria</taxon>
        <taxon>Pseudomonadati</taxon>
        <taxon>Pseudomonadota</taxon>
        <taxon>Alphaproteobacteria</taxon>
        <taxon>Hyphomicrobiales</taxon>
        <taxon>Pleomorphomonadaceae</taxon>
        <taxon>Methylobrevis</taxon>
    </lineage>
</organism>
<dbReference type="OrthoDB" id="5196042at2"/>
<name>A0A1E3GZX5_9HYPH</name>
<gene>
    <name evidence="1" type="ORF">A6302_03130</name>
</gene>
<sequence>MAARGLLRTAEGGRLLFWCPGCTCAHGVGVGEGSGPRWGFNGDYDAPTFSPSILVTYNGADAGKDGAPQAVCHSFVRSGQIEFLNDCSHDLAGQTVRLKPFGEG</sequence>
<dbReference type="EMBL" id="MCRJ01000084">
    <property type="protein sequence ID" value="ODN69584.1"/>
    <property type="molecule type" value="Genomic_DNA"/>
</dbReference>
<evidence type="ECO:0000313" key="1">
    <source>
        <dbReference type="EMBL" id="ODN69584.1"/>
    </source>
</evidence>
<dbReference type="AlphaFoldDB" id="A0A1E3GZX5"/>
<dbReference type="Pfam" id="PF20137">
    <property type="entry name" value="BubE"/>
    <property type="match status" value="1"/>
</dbReference>
<accession>A0A1E3GZX5</accession>
<dbReference type="Proteomes" id="UP000094622">
    <property type="component" value="Unassembled WGS sequence"/>
</dbReference>
<comment type="caution">
    <text evidence="1">The sequence shown here is derived from an EMBL/GenBank/DDBJ whole genome shotgun (WGS) entry which is preliminary data.</text>
</comment>
<evidence type="ECO:0000313" key="2">
    <source>
        <dbReference type="Proteomes" id="UP000094622"/>
    </source>
</evidence>
<reference evidence="1 2" key="1">
    <citation type="submission" date="2016-07" db="EMBL/GenBank/DDBJ databases">
        <title>Draft Genome Sequence of Methylobrevis pamukkalensis PK2.</title>
        <authorList>
            <person name="Vasilenko O.V."/>
            <person name="Doronina N.V."/>
            <person name="Shmareva M.N."/>
            <person name="Tarlachkov S.V."/>
            <person name="Mustakhimov I."/>
            <person name="Trotsenko Y.A."/>
        </authorList>
    </citation>
    <scope>NUCLEOTIDE SEQUENCE [LARGE SCALE GENOMIC DNA]</scope>
    <source>
        <strain evidence="1 2">PK2</strain>
    </source>
</reference>